<dbReference type="PROSITE" id="PS50977">
    <property type="entry name" value="HTH_TETR_2"/>
    <property type="match status" value="1"/>
</dbReference>
<dbReference type="InterPro" id="IPR041478">
    <property type="entry name" value="TetR_C_27"/>
</dbReference>
<name>A0A5J6MLB9_9PROT</name>
<dbReference type="PANTHER" id="PTHR30055:SF151">
    <property type="entry name" value="TRANSCRIPTIONAL REGULATORY PROTEIN"/>
    <property type="match status" value="1"/>
</dbReference>
<evidence type="ECO:0000259" key="5">
    <source>
        <dbReference type="PROSITE" id="PS50977"/>
    </source>
</evidence>
<dbReference type="InterPro" id="IPR050109">
    <property type="entry name" value="HTH-type_TetR-like_transc_reg"/>
</dbReference>
<dbReference type="EMBL" id="CP042906">
    <property type="protein sequence ID" value="QEX18382.1"/>
    <property type="molecule type" value="Genomic_DNA"/>
</dbReference>
<evidence type="ECO:0000256" key="1">
    <source>
        <dbReference type="ARBA" id="ARBA00023015"/>
    </source>
</evidence>
<dbReference type="GO" id="GO:0003700">
    <property type="term" value="F:DNA-binding transcription factor activity"/>
    <property type="evidence" value="ECO:0007669"/>
    <property type="project" value="TreeGrafter"/>
</dbReference>
<dbReference type="GO" id="GO:0000976">
    <property type="term" value="F:transcription cis-regulatory region binding"/>
    <property type="evidence" value="ECO:0007669"/>
    <property type="project" value="TreeGrafter"/>
</dbReference>
<keyword evidence="2 4" id="KW-0238">DNA-binding</keyword>
<dbReference type="Proteomes" id="UP000326202">
    <property type="component" value="Chromosome"/>
</dbReference>
<dbReference type="PRINTS" id="PR00455">
    <property type="entry name" value="HTHTETR"/>
</dbReference>
<dbReference type="InterPro" id="IPR036271">
    <property type="entry name" value="Tet_transcr_reg_TetR-rel_C_sf"/>
</dbReference>
<keyword evidence="1" id="KW-0805">Transcription regulation</keyword>
<keyword evidence="3" id="KW-0804">Transcription</keyword>
<dbReference type="SUPFAM" id="SSF48498">
    <property type="entry name" value="Tetracyclin repressor-like, C-terminal domain"/>
    <property type="match status" value="1"/>
</dbReference>
<dbReference type="Pfam" id="PF00440">
    <property type="entry name" value="TetR_N"/>
    <property type="match status" value="1"/>
</dbReference>
<gene>
    <name evidence="6" type="ORF">FRZ44_36880</name>
</gene>
<dbReference type="InterPro" id="IPR009057">
    <property type="entry name" value="Homeodomain-like_sf"/>
</dbReference>
<feature type="domain" description="HTH tetR-type" evidence="5">
    <location>
        <begin position="12"/>
        <end position="72"/>
    </location>
</feature>
<reference evidence="6 7" key="1">
    <citation type="submission" date="2019-08" db="EMBL/GenBank/DDBJ databases">
        <title>Hyperibacter terrae gen. nov., sp. nov. and Hyperibacter viscosus sp. nov., two new members in the family Rhodospirillaceae isolated from the rhizosphere of Hypericum perforatum.</title>
        <authorList>
            <person name="Noviana Z."/>
        </authorList>
    </citation>
    <scope>NUCLEOTIDE SEQUENCE [LARGE SCALE GENOMIC DNA]</scope>
    <source>
        <strain evidence="6 7">R5913</strain>
    </source>
</reference>
<evidence type="ECO:0000313" key="7">
    <source>
        <dbReference type="Proteomes" id="UP000326202"/>
    </source>
</evidence>
<accession>A0A5J6MLB9</accession>
<dbReference type="AlphaFoldDB" id="A0A5J6MLB9"/>
<dbReference type="SUPFAM" id="SSF46689">
    <property type="entry name" value="Homeodomain-like"/>
    <property type="match status" value="1"/>
</dbReference>
<dbReference type="InterPro" id="IPR001647">
    <property type="entry name" value="HTH_TetR"/>
</dbReference>
<dbReference type="KEGG" id="htq:FRZ44_36880"/>
<protein>
    <submittedName>
        <fullName evidence="6">TetR family transcriptional regulator</fullName>
    </submittedName>
</protein>
<feature type="DNA-binding region" description="H-T-H motif" evidence="4">
    <location>
        <begin position="35"/>
        <end position="54"/>
    </location>
</feature>
<organism evidence="6 7">
    <name type="scientific">Hypericibacter terrae</name>
    <dbReference type="NCBI Taxonomy" id="2602015"/>
    <lineage>
        <taxon>Bacteria</taxon>
        <taxon>Pseudomonadati</taxon>
        <taxon>Pseudomonadota</taxon>
        <taxon>Alphaproteobacteria</taxon>
        <taxon>Rhodospirillales</taxon>
        <taxon>Dongiaceae</taxon>
        <taxon>Hypericibacter</taxon>
    </lineage>
</organism>
<dbReference type="Gene3D" id="1.10.357.10">
    <property type="entry name" value="Tetracycline Repressor, domain 2"/>
    <property type="match status" value="1"/>
</dbReference>
<dbReference type="Pfam" id="PF17935">
    <property type="entry name" value="TetR_C_27"/>
    <property type="match status" value="1"/>
</dbReference>
<evidence type="ECO:0000256" key="4">
    <source>
        <dbReference type="PROSITE-ProRule" id="PRU00335"/>
    </source>
</evidence>
<proteinExistence type="predicted"/>
<sequence length="203" mass="21939">MPKSITPPDAARPMRERILDAAETLLRRHGPAKTTVSDVARALQMSHANIYRHFESKAALQDAVAERWLDAVSAPLEAFVTKKGPAAKRLEGWVLALAKAKRRKILDDPELFAAYHAVAEAARDVVEHHLATLVRQVTTIIVDGVKQGEFKVKDAAQAARAVLSATVRFHHPHLVRASGGADTDSDIKAVMKLVIAGLKAGAA</sequence>
<dbReference type="RefSeq" id="WP_225308330.1">
    <property type="nucleotide sequence ID" value="NZ_CP042906.1"/>
</dbReference>
<evidence type="ECO:0000313" key="6">
    <source>
        <dbReference type="EMBL" id="QEX18382.1"/>
    </source>
</evidence>
<evidence type="ECO:0000256" key="3">
    <source>
        <dbReference type="ARBA" id="ARBA00023163"/>
    </source>
</evidence>
<evidence type="ECO:0000256" key="2">
    <source>
        <dbReference type="ARBA" id="ARBA00023125"/>
    </source>
</evidence>
<dbReference type="PANTHER" id="PTHR30055">
    <property type="entry name" value="HTH-TYPE TRANSCRIPTIONAL REGULATOR RUTR"/>
    <property type="match status" value="1"/>
</dbReference>
<keyword evidence="7" id="KW-1185">Reference proteome</keyword>